<proteinExistence type="predicted"/>
<protein>
    <submittedName>
        <fullName evidence="2">Uncharacterized protein</fullName>
    </submittedName>
</protein>
<dbReference type="EMBL" id="CAJOBB010016006">
    <property type="protein sequence ID" value="CAF4323255.1"/>
    <property type="molecule type" value="Genomic_DNA"/>
</dbReference>
<reference evidence="2" key="1">
    <citation type="submission" date="2021-02" db="EMBL/GenBank/DDBJ databases">
        <authorList>
            <person name="Nowell W R."/>
        </authorList>
    </citation>
    <scope>NUCLEOTIDE SEQUENCE</scope>
</reference>
<evidence type="ECO:0000313" key="3">
    <source>
        <dbReference type="Proteomes" id="UP000663868"/>
    </source>
</evidence>
<gene>
    <name evidence="2" type="ORF">KXQ929_LOCUS46746</name>
</gene>
<comment type="caution">
    <text evidence="2">The sequence shown here is derived from an EMBL/GenBank/DDBJ whole genome shotgun (WGS) entry which is preliminary data.</text>
</comment>
<dbReference type="AlphaFoldDB" id="A0A820JFJ6"/>
<feature type="compositionally biased region" description="Basic and acidic residues" evidence="1">
    <location>
        <begin position="112"/>
        <end position="121"/>
    </location>
</feature>
<organism evidence="2 3">
    <name type="scientific">Adineta steineri</name>
    <dbReference type="NCBI Taxonomy" id="433720"/>
    <lineage>
        <taxon>Eukaryota</taxon>
        <taxon>Metazoa</taxon>
        <taxon>Spiralia</taxon>
        <taxon>Gnathifera</taxon>
        <taxon>Rotifera</taxon>
        <taxon>Eurotatoria</taxon>
        <taxon>Bdelloidea</taxon>
        <taxon>Adinetida</taxon>
        <taxon>Adinetidae</taxon>
        <taxon>Adineta</taxon>
    </lineage>
</organism>
<sequence>MEEPQLLRSVEELSIKTKQSFDQMSSLLTELESGTNHLVDSQRSTTTIDTIEEQQIFDESFIATPTCVQLQHSFEQIININSDQLLSTSSLPYDEDSTFSKHHMLQNSDNDQEGKTDVAHQSDLKINDNTYQMNGE</sequence>
<evidence type="ECO:0000256" key="1">
    <source>
        <dbReference type="SAM" id="MobiDB-lite"/>
    </source>
</evidence>
<dbReference type="Proteomes" id="UP000663868">
    <property type="component" value="Unassembled WGS sequence"/>
</dbReference>
<feature type="non-terminal residue" evidence="2">
    <location>
        <position position="1"/>
    </location>
</feature>
<accession>A0A820JFJ6</accession>
<evidence type="ECO:0000313" key="2">
    <source>
        <dbReference type="EMBL" id="CAF4323255.1"/>
    </source>
</evidence>
<feature type="region of interest" description="Disordered" evidence="1">
    <location>
        <begin position="91"/>
        <end position="121"/>
    </location>
</feature>
<name>A0A820JFJ6_9BILA</name>